<dbReference type="KEGG" id="led:BBK82_04925"/>
<dbReference type="OrthoDB" id="4542282at2"/>
<dbReference type="RefSeq" id="WP_065913929.1">
    <property type="nucleotide sequence ID" value="NZ_CP016793.1"/>
</dbReference>
<proteinExistence type="predicted"/>
<evidence type="ECO:0000313" key="1">
    <source>
        <dbReference type="EMBL" id="ANZ35519.1"/>
    </source>
</evidence>
<organism evidence="1 2">
    <name type="scientific">Lentzea guizhouensis</name>
    <dbReference type="NCBI Taxonomy" id="1586287"/>
    <lineage>
        <taxon>Bacteria</taxon>
        <taxon>Bacillati</taxon>
        <taxon>Actinomycetota</taxon>
        <taxon>Actinomycetes</taxon>
        <taxon>Pseudonocardiales</taxon>
        <taxon>Pseudonocardiaceae</taxon>
        <taxon>Lentzea</taxon>
    </lineage>
</organism>
<accession>A0A1B2HCT7</accession>
<keyword evidence="2" id="KW-1185">Reference proteome</keyword>
<gene>
    <name evidence="1" type="ORF">BBK82_04925</name>
</gene>
<dbReference type="AlphaFoldDB" id="A0A1B2HCT7"/>
<name>A0A1B2HCT7_9PSEU</name>
<dbReference type="EMBL" id="CP016793">
    <property type="protein sequence ID" value="ANZ35519.1"/>
    <property type="molecule type" value="Genomic_DNA"/>
</dbReference>
<sequence length="78" mass="8584">MSDHWGQDRPTIKRATEGVKQLARCSSCQTTYWRPKGSDKTHAQAVVDEAKATDPQVDIAQLELCPPDAQVTNNLACT</sequence>
<reference evidence="1 2" key="1">
    <citation type="submission" date="2016-07" db="EMBL/GenBank/DDBJ databases">
        <title>Complete genome sequence of the Lentzea guizhouensis DHS C013.</title>
        <authorList>
            <person name="Cao C."/>
        </authorList>
    </citation>
    <scope>NUCLEOTIDE SEQUENCE [LARGE SCALE GENOMIC DNA]</scope>
    <source>
        <strain evidence="1 2">DHS C013</strain>
    </source>
</reference>
<dbReference type="Proteomes" id="UP000093053">
    <property type="component" value="Chromosome"/>
</dbReference>
<protein>
    <submittedName>
        <fullName evidence="1">Uncharacterized protein</fullName>
    </submittedName>
</protein>
<evidence type="ECO:0000313" key="2">
    <source>
        <dbReference type="Proteomes" id="UP000093053"/>
    </source>
</evidence>